<dbReference type="InterPro" id="IPR058247">
    <property type="entry name" value="DUF1453"/>
</dbReference>
<comment type="caution">
    <text evidence="2">The sequence shown here is derived from an EMBL/GenBank/DDBJ whole genome shotgun (WGS) entry which is preliminary data.</text>
</comment>
<keyword evidence="3" id="KW-1185">Reference proteome</keyword>
<name>A0A916ZHW1_9BACL</name>
<dbReference type="InterPro" id="IPR031306">
    <property type="entry name" value="CcdC"/>
</dbReference>
<dbReference type="Proteomes" id="UP000612456">
    <property type="component" value="Unassembled WGS sequence"/>
</dbReference>
<keyword evidence="1" id="KW-1133">Transmembrane helix</keyword>
<evidence type="ECO:0000256" key="1">
    <source>
        <dbReference type="SAM" id="Phobius"/>
    </source>
</evidence>
<reference evidence="2" key="1">
    <citation type="journal article" date="2014" name="Int. J. Syst. Evol. Microbiol.">
        <title>Complete genome sequence of Corynebacterium casei LMG S-19264T (=DSM 44701T), isolated from a smear-ripened cheese.</title>
        <authorList>
            <consortium name="US DOE Joint Genome Institute (JGI-PGF)"/>
            <person name="Walter F."/>
            <person name="Albersmeier A."/>
            <person name="Kalinowski J."/>
            <person name="Ruckert C."/>
        </authorList>
    </citation>
    <scope>NUCLEOTIDE SEQUENCE</scope>
    <source>
        <strain evidence="2">CGMCC 1.15178</strain>
    </source>
</reference>
<dbReference type="EMBL" id="BMHP01000009">
    <property type="protein sequence ID" value="GGD97181.1"/>
    <property type="molecule type" value="Genomic_DNA"/>
</dbReference>
<organism evidence="2 3">
    <name type="scientific">Paenibacillus nasutitermitis</name>
    <dbReference type="NCBI Taxonomy" id="1652958"/>
    <lineage>
        <taxon>Bacteria</taxon>
        <taxon>Bacillati</taxon>
        <taxon>Bacillota</taxon>
        <taxon>Bacilli</taxon>
        <taxon>Bacillales</taxon>
        <taxon>Paenibacillaceae</taxon>
        <taxon>Paenibacillus</taxon>
    </lineage>
</organism>
<evidence type="ECO:0000313" key="2">
    <source>
        <dbReference type="EMBL" id="GGD97181.1"/>
    </source>
</evidence>
<feature type="transmembrane region" description="Helical" evidence="1">
    <location>
        <begin position="79"/>
        <end position="100"/>
    </location>
</feature>
<protein>
    <submittedName>
        <fullName evidence="2">Cobalamin biosynthesis protein CbiX</fullName>
    </submittedName>
</protein>
<dbReference type="PANTHER" id="PTHR39164:SF1">
    <property type="entry name" value="PROTEIN CCDC"/>
    <property type="match status" value="1"/>
</dbReference>
<keyword evidence="1" id="KW-0472">Membrane</keyword>
<dbReference type="PIRSF" id="PIRSF021441">
    <property type="entry name" value="DUF1453"/>
    <property type="match status" value="1"/>
</dbReference>
<sequence length="172" mass="19667">MPGYQVGNGDTSESGGKMNNSFYVIVILVAGLVLWRRTRSFYRPIRGNGSRLLVPVLYMLPGFFLIFSPEVHAPYYEWIVSAALGLLLSIPLIWTTSYEIRGDNHIYAKKNMGFIIAFLAVLAIRFTLRSYLSMIDPQSLAALFMVVAFSYIIPWRIVSYLKFRRILRMRAA</sequence>
<feature type="transmembrane region" description="Helical" evidence="1">
    <location>
        <begin position="140"/>
        <end position="161"/>
    </location>
</feature>
<feature type="transmembrane region" description="Helical" evidence="1">
    <location>
        <begin position="20"/>
        <end position="37"/>
    </location>
</feature>
<gene>
    <name evidence="2" type="primary">ccdC</name>
    <name evidence="2" type="ORF">GCM10010911_64900</name>
</gene>
<dbReference type="Pfam" id="PF07301">
    <property type="entry name" value="DUF1453"/>
    <property type="match status" value="1"/>
</dbReference>
<keyword evidence="1" id="KW-0812">Transmembrane</keyword>
<proteinExistence type="predicted"/>
<feature type="transmembrane region" description="Helical" evidence="1">
    <location>
        <begin position="49"/>
        <end position="67"/>
    </location>
</feature>
<dbReference type="AlphaFoldDB" id="A0A916ZHW1"/>
<accession>A0A916ZHW1</accession>
<feature type="transmembrane region" description="Helical" evidence="1">
    <location>
        <begin position="112"/>
        <end position="128"/>
    </location>
</feature>
<evidence type="ECO:0000313" key="3">
    <source>
        <dbReference type="Proteomes" id="UP000612456"/>
    </source>
</evidence>
<reference evidence="2" key="2">
    <citation type="submission" date="2020-09" db="EMBL/GenBank/DDBJ databases">
        <authorList>
            <person name="Sun Q."/>
            <person name="Zhou Y."/>
        </authorList>
    </citation>
    <scope>NUCLEOTIDE SEQUENCE</scope>
    <source>
        <strain evidence="2">CGMCC 1.15178</strain>
    </source>
</reference>
<dbReference type="PANTHER" id="PTHR39164">
    <property type="entry name" value="PROTEIN CCDC"/>
    <property type="match status" value="1"/>
</dbReference>